<dbReference type="EMBL" id="VCAU01000190">
    <property type="protein sequence ID" value="KAF9883043.1"/>
    <property type="molecule type" value="Genomic_DNA"/>
</dbReference>
<evidence type="ECO:0000313" key="3">
    <source>
        <dbReference type="Proteomes" id="UP001194746"/>
    </source>
</evidence>
<evidence type="ECO:0000313" key="2">
    <source>
        <dbReference type="EMBL" id="KAF9883043.1"/>
    </source>
</evidence>
<dbReference type="Proteomes" id="UP001194746">
    <property type="component" value="Unassembled WGS sequence"/>
</dbReference>
<feature type="chain" id="PRO_5042198774" description="Glucan endo-1,3-alpha-glucosidase agn1" evidence="1">
    <location>
        <begin position="21"/>
        <end position="435"/>
    </location>
</feature>
<organism evidence="2 3">
    <name type="scientific">Aspergillus nanangensis</name>
    <dbReference type="NCBI Taxonomy" id="2582783"/>
    <lineage>
        <taxon>Eukaryota</taxon>
        <taxon>Fungi</taxon>
        <taxon>Dikarya</taxon>
        <taxon>Ascomycota</taxon>
        <taxon>Pezizomycotina</taxon>
        <taxon>Eurotiomycetes</taxon>
        <taxon>Eurotiomycetidae</taxon>
        <taxon>Eurotiales</taxon>
        <taxon>Aspergillaceae</taxon>
        <taxon>Aspergillus</taxon>
        <taxon>Aspergillus subgen. Circumdati</taxon>
    </lineage>
</organism>
<evidence type="ECO:0000256" key="1">
    <source>
        <dbReference type="SAM" id="SignalP"/>
    </source>
</evidence>
<gene>
    <name evidence="2" type="ORF">FE257_004297</name>
</gene>
<dbReference type="Pfam" id="PF03659">
    <property type="entry name" value="Glyco_hydro_71"/>
    <property type="match status" value="1"/>
</dbReference>
<keyword evidence="1" id="KW-0732">Signal</keyword>
<dbReference type="AlphaFoldDB" id="A0AAD4CB69"/>
<proteinExistence type="predicted"/>
<dbReference type="CDD" id="cd11577">
    <property type="entry name" value="GH71"/>
    <property type="match status" value="1"/>
</dbReference>
<keyword evidence="3" id="KW-1185">Reference proteome</keyword>
<reference evidence="2" key="1">
    <citation type="journal article" date="2019" name="Beilstein J. Org. Chem.">
        <title>Nanangenines: drimane sesquiterpenoids as the dominant metabolite cohort of a novel Australian fungus, Aspergillus nanangensis.</title>
        <authorList>
            <person name="Lacey H.J."/>
            <person name="Gilchrist C.L.M."/>
            <person name="Crombie A."/>
            <person name="Kalaitzis J.A."/>
            <person name="Vuong D."/>
            <person name="Rutledge P.J."/>
            <person name="Turner P."/>
            <person name="Pitt J.I."/>
            <person name="Lacey E."/>
            <person name="Chooi Y.H."/>
            <person name="Piggott A.M."/>
        </authorList>
    </citation>
    <scope>NUCLEOTIDE SEQUENCE</scope>
    <source>
        <strain evidence="2">MST-FP2251</strain>
    </source>
</reference>
<name>A0AAD4CB69_ASPNN</name>
<accession>A0AAD4CB69</accession>
<evidence type="ECO:0008006" key="4">
    <source>
        <dbReference type="Google" id="ProtNLM"/>
    </source>
</evidence>
<feature type="signal peptide" evidence="1">
    <location>
        <begin position="1"/>
        <end position="20"/>
    </location>
</feature>
<comment type="caution">
    <text evidence="2">The sequence shown here is derived from an EMBL/GenBank/DDBJ whole genome shotgun (WGS) entry which is preliminary data.</text>
</comment>
<protein>
    <recommendedName>
        <fullName evidence="4">Glucan endo-1,3-alpha-glucosidase agn1</fullName>
    </recommendedName>
</protein>
<sequence length="435" mass="46696">MRTPMKIAAMMALNVSFANAKSVFAHYMIGTVDGSTDHAQQDIEGAIAVGFDAFAMNIGAPTADWAKSTVEQLFAAAEGTNFGLFFSFDMLQYSNLGDHITLFNQYRDHPNYFHAGSDGFPVVSSYGGYAEASDWASFKASSDIYLIPNLDDSAPGSGEGGPYYTDPAGQLGAFNDIVDGYFSWESAWPASTGGPTHVSSAGDEAVMEFAHNAGKDYMMGLSSLQYKDMSDTWYRIGEANLPQRMEQILSLQPEFTELITWNDGGESHYIGNLWEEGYDTAPEILEYANMADWPHDAWQPLITSFIAAYRDGKTADQMAPPSGDPIGAMWYRGMLKSCSDNPPNNADSAIDTVNYAIVIPADSTGLKIQVSSGGTVLTTADAHAGLNYAAVPGMVVGPQKVELLNGDGTVLTANSVLDVTAASKCNFNFNVVALS</sequence>
<dbReference type="GO" id="GO:0051118">
    <property type="term" value="F:glucan endo-1,3-alpha-glucosidase activity"/>
    <property type="evidence" value="ECO:0007669"/>
    <property type="project" value="InterPro"/>
</dbReference>
<dbReference type="Gene3D" id="3.20.20.80">
    <property type="entry name" value="Glycosidases"/>
    <property type="match status" value="1"/>
</dbReference>
<dbReference type="InterPro" id="IPR005197">
    <property type="entry name" value="Glyco_hydro_71"/>
</dbReference>
<reference evidence="2" key="2">
    <citation type="submission" date="2020-02" db="EMBL/GenBank/DDBJ databases">
        <authorList>
            <person name="Gilchrist C.L.M."/>
            <person name="Chooi Y.-H."/>
        </authorList>
    </citation>
    <scope>NUCLEOTIDE SEQUENCE</scope>
    <source>
        <strain evidence="2">MST-FP2251</strain>
    </source>
</reference>